<dbReference type="Proteomes" id="UP000310066">
    <property type="component" value="Unassembled WGS sequence"/>
</dbReference>
<keyword evidence="2" id="KW-1133">Transmembrane helix</keyword>
<keyword evidence="2" id="KW-0472">Membrane</keyword>
<organism evidence="3 4">
    <name type="scientific">Friedmanniomyces endolithicus</name>
    <dbReference type="NCBI Taxonomy" id="329885"/>
    <lineage>
        <taxon>Eukaryota</taxon>
        <taxon>Fungi</taxon>
        <taxon>Dikarya</taxon>
        <taxon>Ascomycota</taxon>
        <taxon>Pezizomycotina</taxon>
        <taxon>Dothideomycetes</taxon>
        <taxon>Dothideomycetidae</taxon>
        <taxon>Mycosphaerellales</taxon>
        <taxon>Teratosphaeriaceae</taxon>
        <taxon>Friedmanniomyces</taxon>
    </lineage>
</organism>
<accession>A0A4U0VI69</accession>
<dbReference type="EMBL" id="NAJP01000002">
    <property type="protein sequence ID" value="TKA48844.1"/>
    <property type="molecule type" value="Genomic_DNA"/>
</dbReference>
<evidence type="ECO:0000313" key="3">
    <source>
        <dbReference type="EMBL" id="TKA48844.1"/>
    </source>
</evidence>
<sequence>MVTVNEATNKTQSTTVYNEEYTTDGGTIILTRTDTDAAGTVTQDLGTATLAYPTPYFTLEAELVWNAILPQNSTAGTGTGLCCGAAATNFHPESLQRAFCQLIGSQYAILIGGLHILPSGVTTVLYPDRLQCGVCGSQHTIISRSNLLQSLTAAAIHYPNNNSTVSPGFFGIECSLYDSSEHWGAFKRIASALVNRTVCVVVSERKPGSVQSSGSAVVVAVQSAAPGSTNTAGSVVIVAGQSSAPGSITFVGSGEGATSTAVHGSSSSTLVVSGSPAATLPSTSPIATAIATKSSLAIVFGGITASPVVVASASTAGSGSSVQGLFTALSSATQYVVDGQTLTPGSSITIGSGSVTTIVALPTDASQTYLVVGSSTSTVQQQSAISSAIVFAGVTASPKPIAATTAGSNSNTVLPASSNAAGPATQYVVAGQTLVPGSSITVGSGEATTVVALRTDSSNTLLIVGSSTSTIGPITSTPPALTIGSSVIAANSKSQYLVGSQTLVPGGPAITVSGTVISLASGAAEIVVGTQSEVVATGLGGYIWSGLGAGPTAATSAMGSRSGSSSPGTTSPGSTSLGSASPGSVTSSVGGAIPKSAGVHSFTASGIITIMVAGFLLPLVVVL</sequence>
<protein>
    <submittedName>
        <fullName evidence="3">Uncharacterized protein</fullName>
    </submittedName>
</protein>
<evidence type="ECO:0000313" key="4">
    <source>
        <dbReference type="Proteomes" id="UP000310066"/>
    </source>
</evidence>
<evidence type="ECO:0000256" key="2">
    <source>
        <dbReference type="SAM" id="Phobius"/>
    </source>
</evidence>
<gene>
    <name evidence="3" type="ORF">B0A54_00920</name>
</gene>
<feature type="region of interest" description="Disordered" evidence="1">
    <location>
        <begin position="555"/>
        <end position="582"/>
    </location>
</feature>
<dbReference type="AlphaFoldDB" id="A0A4U0VI69"/>
<dbReference type="OrthoDB" id="3942862at2759"/>
<reference evidence="3 4" key="1">
    <citation type="submission" date="2017-03" db="EMBL/GenBank/DDBJ databases">
        <title>Genomes of endolithic fungi from Antarctica.</title>
        <authorList>
            <person name="Coleine C."/>
            <person name="Masonjones S."/>
            <person name="Stajich J.E."/>
        </authorList>
    </citation>
    <scope>NUCLEOTIDE SEQUENCE [LARGE SCALE GENOMIC DNA]</scope>
    <source>
        <strain evidence="3 4">CCFEE 5311</strain>
    </source>
</reference>
<dbReference type="STRING" id="329885.A0A4U0VI69"/>
<name>A0A4U0VI69_9PEZI</name>
<keyword evidence="2" id="KW-0812">Transmembrane</keyword>
<proteinExistence type="predicted"/>
<comment type="caution">
    <text evidence="3">The sequence shown here is derived from an EMBL/GenBank/DDBJ whole genome shotgun (WGS) entry which is preliminary data.</text>
</comment>
<feature type="transmembrane region" description="Helical" evidence="2">
    <location>
        <begin position="602"/>
        <end position="622"/>
    </location>
</feature>
<evidence type="ECO:0000256" key="1">
    <source>
        <dbReference type="SAM" id="MobiDB-lite"/>
    </source>
</evidence>